<organism evidence="1 2">
    <name type="scientific">Leptospira interrogans str. UI 12621</name>
    <dbReference type="NCBI Taxonomy" id="1049937"/>
    <lineage>
        <taxon>Bacteria</taxon>
        <taxon>Pseudomonadati</taxon>
        <taxon>Spirochaetota</taxon>
        <taxon>Spirochaetia</taxon>
        <taxon>Leptospirales</taxon>
        <taxon>Leptospiraceae</taxon>
        <taxon>Leptospira</taxon>
    </lineage>
</organism>
<evidence type="ECO:0000313" key="1">
    <source>
        <dbReference type="EMBL" id="EKO23647.1"/>
    </source>
</evidence>
<gene>
    <name evidence="1" type="ORF">LEP1GSC104_0276</name>
</gene>
<name>A0A0F6H5Z8_LEPIR</name>
<dbReference type="AlphaFoldDB" id="A0A0F6H5Z8"/>
<dbReference type="Proteomes" id="UP000006324">
    <property type="component" value="Unassembled WGS sequence"/>
</dbReference>
<evidence type="ECO:0000313" key="2">
    <source>
        <dbReference type="Proteomes" id="UP000006324"/>
    </source>
</evidence>
<proteinExistence type="predicted"/>
<accession>A0A0F6H5Z8</accession>
<dbReference type="EMBL" id="AHNQ02000042">
    <property type="protein sequence ID" value="EKO23647.1"/>
    <property type="molecule type" value="Genomic_DNA"/>
</dbReference>
<comment type="caution">
    <text evidence="1">The sequence shown here is derived from an EMBL/GenBank/DDBJ whole genome shotgun (WGS) entry which is preliminary data.</text>
</comment>
<protein>
    <submittedName>
        <fullName evidence="1">Uncharacterized protein</fullName>
    </submittedName>
</protein>
<reference evidence="1 2" key="1">
    <citation type="submission" date="2012-09" db="EMBL/GenBank/DDBJ databases">
        <authorList>
            <person name="Harkins D.M."/>
            <person name="Durkin A.S."/>
            <person name="Brinkac L.M."/>
            <person name="Selengut J.D."/>
            <person name="Sanka R."/>
            <person name="DePew J."/>
            <person name="Purushe J."/>
            <person name="Chanthongthip A."/>
            <person name="Lattana O."/>
            <person name="Phetsouvanh R."/>
            <person name="Newton P.N."/>
            <person name="Vinetz J.M."/>
            <person name="Sutton G.G."/>
            <person name="Nelson W.C."/>
            <person name="Fouts D.E."/>
        </authorList>
    </citation>
    <scope>NUCLEOTIDE SEQUENCE [LARGE SCALE GENOMIC DNA]</scope>
    <source>
        <strain evidence="1 2">UI 12621</strain>
    </source>
</reference>
<sequence length="45" mass="5389">MGLILIYFYEKLESELCGSIPKMWKLLQFIKKLVLTPQRIYTIIL</sequence>